<keyword evidence="5" id="KW-0378">Hydrolase</keyword>
<gene>
    <name evidence="11" type="ORF">ILUMI_01646</name>
</gene>
<dbReference type="Pfam" id="PF00022">
    <property type="entry name" value="Actin"/>
    <property type="match status" value="1"/>
</dbReference>
<dbReference type="InterPro" id="IPR004000">
    <property type="entry name" value="Actin"/>
</dbReference>
<keyword evidence="6" id="KW-0067">ATP-binding</keyword>
<dbReference type="FunFam" id="3.90.640.10:FF:000047">
    <property type="entry name" value="Actin, alpha skeletal muscle"/>
    <property type="match status" value="1"/>
</dbReference>
<dbReference type="Gene3D" id="3.90.640.10">
    <property type="entry name" value="Actin, Chain A, domain 4"/>
    <property type="match status" value="1"/>
</dbReference>
<feature type="signal peptide" evidence="10">
    <location>
        <begin position="1"/>
        <end position="24"/>
    </location>
</feature>
<keyword evidence="12" id="KW-1185">Reference proteome</keyword>
<evidence type="ECO:0000256" key="2">
    <source>
        <dbReference type="ARBA" id="ARBA00006752"/>
    </source>
</evidence>
<evidence type="ECO:0008006" key="13">
    <source>
        <dbReference type="Google" id="ProtNLM"/>
    </source>
</evidence>
<dbReference type="SUPFAM" id="SSF53067">
    <property type="entry name" value="Actin-like ATPase domain"/>
    <property type="match status" value="2"/>
</dbReference>
<accession>A0A8K0DQA7</accession>
<comment type="similarity">
    <text evidence="2 9">Belongs to the actin family.</text>
</comment>
<protein>
    <recommendedName>
        <fullName evidence="13">Actin</fullName>
    </recommendedName>
</protein>
<evidence type="ECO:0000256" key="9">
    <source>
        <dbReference type="RuleBase" id="RU000487"/>
    </source>
</evidence>
<dbReference type="FunFam" id="3.30.420.40:FF:000404">
    <property type="entry name" value="Major actin"/>
    <property type="match status" value="1"/>
</dbReference>
<evidence type="ECO:0000256" key="10">
    <source>
        <dbReference type="SAM" id="SignalP"/>
    </source>
</evidence>
<evidence type="ECO:0000256" key="3">
    <source>
        <dbReference type="ARBA" id="ARBA00022490"/>
    </source>
</evidence>
<sequence length="252" mass="28106">MFETFNTPALCVAIPAVLSLFASGRIAGIVVDSGDGVSYTAPVYHHLMPHAILRLNVAGRDLTEYLRQILLDRKYSFTTDTERKIVEDIKEKLCYVALDFDQEMAAAKSNLVGKSYKLPDGQVITIGDQMFRCPEALFQPSFLVTEANSIHETTYNSILKCDADIRKDLYNNIILSGGNTMFPGITDRMQKEFNALGPATMMRPKIIPPPDRKYSAWIGGSIVATFSTFPQTCISKQDYDECGPSIVHRKCF</sequence>
<dbReference type="PANTHER" id="PTHR11937">
    <property type="entry name" value="ACTIN"/>
    <property type="match status" value="1"/>
</dbReference>
<dbReference type="Proteomes" id="UP000801492">
    <property type="component" value="Unassembled WGS sequence"/>
</dbReference>
<comment type="caution">
    <text evidence="11">The sequence shown here is derived from an EMBL/GenBank/DDBJ whole genome shotgun (WGS) entry which is preliminary data.</text>
</comment>
<comment type="catalytic activity">
    <reaction evidence="8">
        <text>ATP + H2O = ADP + phosphate + H(+)</text>
        <dbReference type="Rhea" id="RHEA:13065"/>
        <dbReference type="ChEBI" id="CHEBI:15377"/>
        <dbReference type="ChEBI" id="CHEBI:15378"/>
        <dbReference type="ChEBI" id="CHEBI:30616"/>
        <dbReference type="ChEBI" id="CHEBI:43474"/>
        <dbReference type="ChEBI" id="CHEBI:456216"/>
    </reaction>
</comment>
<dbReference type="FunFam" id="3.30.420.40:FF:000058">
    <property type="entry name" value="Putative actin-related protein 5"/>
    <property type="match status" value="1"/>
</dbReference>
<evidence type="ECO:0000256" key="5">
    <source>
        <dbReference type="ARBA" id="ARBA00022801"/>
    </source>
</evidence>
<organism evidence="11 12">
    <name type="scientific">Ignelater luminosus</name>
    <name type="common">Cucubano</name>
    <name type="synonym">Pyrophorus luminosus</name>
    <dbReference type="NCBI Taxonomy" id="2038154"/>
    <lineage>
        <taxon>Eukaryota</taxon>
        <taxon>Metazoa</taxon>
        <taxon>Ecdysozoa</taxon>
        <taxon>Arthropoda</taxon>
        <taxon>Hexapoda</taxon>
        <taxon>Insecta</taxon>
        <taxon>Pterygota</taxon>
        <taxon>Neoptera</taxon>
        <taxon>Endopterygota</taxon>
        <taxon>Coleoptera</taxon>
        <taxon>Polyphaga</taxon>
        <taxon>Elateriformia</taxon>
        <taxon>Elateroidea</taxon>
        <taxon>Elateridae</taxon>
        <taxon>Agrypninae</taxon>
        <taxon>Pyrophorini</taxon>
        <taxon>Ignelater</taxon>
    </lineage>
</organism>
<proteinExistence type="inferred from homology"/>
<reference evidence="11" key="1">
    <citation type="submission" date="2019-08" db="EMBL/GenBank/DDBJ databases">
        <title>The genome of the North American firefly Photinus pyralis.</title>
        <authorList>
            <consortium name="Photinus pyralis genome working group"/>
            <person name="Fallon T.R."/>
            <person name="Sander Lower S.E."/>
            <person name="Weng J.-K."/>
        </authorList>
    </citation>
    <scope>NUCLEOTIDE SEQUENCE</scope>
    <source>
        <strain evidence="11">TRF0915ILg1</strain>
        <tissue evidence="11">Whole body</tissue>
    </source>
</reference>
<dbReference type="Gene3D" id="3.30.420.40">
    <property type="match status" value="3"/>
</dbReference>
<dbReference type="InterPro" id="IPR043129">
    <property type="entry name" value="ATPase_NBD"/>
</dbReference>
<evidence type="ECO:0000313" key="12">
    <source>
        <dbReference type="Proteomes" id="UP000801492"/>
    </source>
</evidence>
<dbReference type="OrthoDB" id="5132116at2759"/>
<feature type="chain" id="PRO_5035434556" description="Actin" evidence="10">
    <location>
        <begin position="25"/>
        <end position="252"/>
    </location>
</feature>
<keyword evidence="3" id="KW-0963">Cytoplasm</keyword>
<dbReference type="SMART" id="SM00268">
    <property type="entry name" value="ACTIN"/>
    <property type="match status" value="1"/>
</dbReference>
<name>A0A8K0DQA7_IGNLU</name>
<keyword evidence="7" id="KW-0206">Cytoskeleton</keyword>
<evidence type="ECO:0000256" key="4">
    <source>
        <dbReference type="ARBA" id="ARBA00022741"/>
    </source>
</evidence>
<dbReference type="GO" id="GO:0005856">
    <property type="term" value="C:cytoskeleton"/>
    <property type="evidence" value="ECO:0007669"/>
    <property type="project" value="UniProtKB-SubCell"/>
</dbReference>
<dbReference type="GO" id="GO:0016787">
    <property type="term" value="F:hydrolase activity"/>
    <property type="evidence" value="ECO:0007669"/>
    <property type="project" value="UniProtKB-KW"/>
</dbReference>
<dbReference type="EMBL" id="VTPC01000749">
    <property type="protein sequence ID" value="KAF2904525.1"/>
    <property type="molecule type" value="Genomic_DNA"/>
</dbReference>
<keyword evidence="4" id="KW-0547">Nucleotide-binding</keyword>
<evidence type="ECO:0000256" key="6">
    <source>
        <dbReference type="ARBA" id="ARBA00022840"/>
    </source>
</evidence>
<evidence type="ECO:0000256" key="7">
    <source>
        <dbReference type="ARBA" id="ARBA00023212"/>
    </source>
</evidence>
<dbReference type="AlphaFoldDB" id="A0A8K0DQA7"/>
<comment type="subcellular location">
    <subcellularLocation>
        <location evidence="1">Cytoplasm</location>
        <location evidence="1">Cytoskeleton</location>
    </subcellularLocation>
</comment>
<evidence type="ECO:0000256" key="1">
    <source>
        <dbReference type="ARBA" id="ARBA00004245"/>
    </source>
</evidence>
<keyword evidence="10" id="KW-0732">Signal</keyword>
<dbReference type="GO" id="GO:0005524">
    <property type="term" value="F:ATP binding"/>
    <property type="evidence" value="ECO:0007669"/>
    <property type="project" value="UniProtKB-KW"/>
</dbReference>
<dbReference type="PRINTS" id="PR00190">
    <property type="entry name" value="ACTIN"/>
</dbReference>
<evidence type="ECO:0000256" key="8">
    <source>
        <dbReference type="ARBA" id="ARBA00049360"/>
    </source>
</evidence>
<evidence type="ECO:0000313" key="11">
    <source>
        <dbReference type="EMBL" id="KAF2904525.1"/>
    </source>
</evidence>